<evidence type="ECO:0000313" key="2">
    <source>
        <dbReference type="EMBL" id="SHE51548.1"/>
    </source>
</evidence>
<organism evidence="2 3">
    <name type="scientific">Ferrithrix thermotolerans DSM 19514</name>
    <dbReference type="NCBI Taxonomy" id="1121881"/>
    <lineage>
        <taxon>Bacteria</taxon>
        <taxon>Bacillati</taxon>
        <taxon>Actinomycetota</taxon>
        <taxon>Acidimicrobiia</taxon>
        <taxon>Acidimicrobiales</taxon>
        <taxon>Acidimicrobiaceae</taxon>
        <taxon>Ferrithrix</taxon>
    </lineage>
</organism>
<name>A0A1M4U488_9ACTN</name>
<dbReference type="EMBL" id="FQUL01000008">
    <property type="protein sequence ID" value="SHE51548.1"/>
    <property type="molecule type" value="Genomic_DNA"/>
</dbReference>
<dbReference type="Pfam" id="PF00174">
    <property type="entry name" value="Oxidored_molyb"/>
    <property type="match status" value="1"/>
</dbReference>
<sequence>MALSQSEPSKPLTRRFVLGAIVLGVGGVVTGKALQGGASTALSSLGSGLAQYLPGGDRFRIYTVINGFPSIPVDSYRLKVSGLFLKGADLSYNDLLDMPQTHFDHRFQCVTGWSVPNVPWRGVLLEDLLKVAGPMREAQALEFYSYDGVYTESLTLDQVQVTKALVVTHMYGAPLTQAHGGPVRLFVPSMYGYKSIKWLSEIRAVSSPTPGYWEQQGYPVNAWTSSNGSLGGVI</sequence>
<dbReference type="STRING" id="1121881.SAMN02745225_00838"/>
<gene>
    <name evidence="2" type="ORF">SAMN02745225_00838</name>
</gene>
<dbReference type="PANTHER" id="PTHR43032">
    <property type="entry name" value="PROTEIN-METHIONINE-SULFOXIDE REDUCTASE"/>
    <property type="match status" value="1"/>
</dbReference>
<dbReference type="Proteomes" id="UP000184295">
    <property type="component" value="Unassembled WGS sequence"/>
</dbReference>
<proteinExistence type="predicted"/>
<dbReference type="AlphaFoldDB" id="A0A1M4U488"/>
<dbReference type="OrthoDB" id="9795587at2"/>
<feature type="domain" description="Oxidoreductase molybdopterin-binding" evidence="1">
    <location>
        <begin position="69"/>
        <end position="213"/>
    </location>
</feature>
<evidence type="ECO:0000259" key="1">
    <source>
        <dbReference type="Pfam" id="PF00174"/>
    </source>
</evidence>
<dbReference type="InterPro" id="IPR000572">
    <property type="entry name" value="OxRdtase_Mopterin-bd_dom"/>
</dbReference>
<accession>A0A1M4U488</accession>
<dbReference type="SUPFAM" id="SSF56524">
    <property type="entry name" value="Oxidoreductase molybdopterin-binding domain"/>
    <property type="match status" value="1"/>
</dbReference>
<dbReference type="RefSeq" id="WP_072789016.1">
    <property type="nucleotide sequence ID" value="NZ_FQUL01000008.1"/>
</dbReference>
<evidence type="ECO:0000313" key="3">
    <source>
        <dbReference type="Proteomes" id="UP000184295"/>
    </source>
</evidence>
<dbReference type="Gene3D" id="3.90.420.10">
    <property type="entry name" value="Oxidoreductase, molybdopterin-binding domain"/>
    <property type="match status" value="1"/>
</dbReference>
<reference evidence="3" key="1">
    <citation type="submission" date="2016-11" db="EMBL/GenBank/DDBJ databases">
        <authorList>
            <person name="Varghese N."/>
            <person name="Submissions S."/>
        </authorList>
    </citation>
    <scope>NUCLEOTIDE SEQUENCE [LARGE SCALE GENOMIC DNA]</scope>
    <source>
        <strain evidence="3">DSM 19514</strain>
    </source>
</reference>
<protein>
    <submittedName>
        <fullName evidence="2">Oxidoreductase molybdopterin binding domain-containing protein</fullName>
    </submittedName>
</protein>
<dbReference type="InterPro" id="IPR036374">
    <property type="entry name" value="OxRdtase_Mopterin-bd_sf"/>
</dbReference>
<keyword evidence="3" id="KW-1185">Reference proteome</keyword>